<dbReference type="OrthoDB" id="1028014at2759"/>
<feature type="domain" description="MYND-type" evidence="5">
    <location>
        <begin position="28"/>
        <end position="65"/>
    </location>
</feature>
<dbReference type="GO" id="GO:0005634">
    <property type="term" value="C:nucleus"/>
    <property type="evidence" value="ECO:0007669"/>
    <property type="project" value="TreeGrafter"/>
</dbReference>
<dbReference type="Gene3D" id="1.10.220.160">
    <property type="match status" value="1"/>
</dbReference>
<evidence type="ECO:0000256" key="2">
    <source>
        <dbReference type="ARBA" id="ARBA00022771"/>
    </source>
</evidence>
<dbReference type="PANTHER" id="PTHR12197:SF251">
    <property type="entry name" value="EG:BACR7C10.4 PROTEIN"/>
    <property type="match status" value="1"/>
</dbReference>
<protein>
    <submittedName>
        <fullName evidence="6">Histone-lysine N-methyltransferase SMYD3 isoform X1</fullName>
    </submittedName>
</protein>
<organism evidence="6 7">
    <name type="scientific">Brachionus plicatilis</name>
    <name type="common">Marine rotifer</name>
    <name type="synonym">Brachionus muelleri</name>
    <dbReference type="NCBI Taxonomy" id="10195"/>
    <lineage>
        <taxon>Eukaryota</taxon>
        <taxon>Metazoa</taxon>
        <taxon>Spiralia</taxon>
        <taxon>Gnathifera</taxon>
        <taxon>Rotifera</taxon>
        <taxon>Eurotatoria</taxon>
        <taxon>Monogononta</taxon>
        <taxon>Pseudotrocha</taxon>
        <taxon>Ploima</taxon>
        <taxon>Brachionidae</taxon>
        <taxon>Brachionus</taxon>
    </lineage>
</organism>
<keyword evidence="2" id="KW-0863">Zinc-finger</keyword>
<evidence type="ECO:0000313" key="7">
    <source>
        <dbReference type="Proteomes" id="UP000276133"/>
    </source>
</evidence>
<dbReference type="Gene3D" id="2.170.270.10">
    <property type="entry name" value="SET domain"/>
    <property type="match status" value="1"/>
</dbReference>
<evidence type="ECO:0000256" key="3">
    <source>
        <dbReference type="ARBA" id="ARBA00022833"/>
    </source>
</evidence>
<keyword evidence="1" id="KW-0479">Metal-binding</keyword>
<dbReference type="GO" id="GO:0008270">
    <property type="term" value="F:zinc ion binding"/>
    <property type="evidence" value="ECO:0007669"/>
    <property type="project" value="UniProtKB-KW"/>
</dbReference>
<dbReference type="SUPFAM" id="SSF82199">
    <property type="entry name" value="SET domain"/>
    <property type="match status" value="1"/>
</dbReference>
<keyword evidence="6" id="KW-0808">Transferase</keyword>
<keyword evidence="7" id="KW-1185">Reference proteome</keyword>
<dbReference type="STRING" id="10195.A0A3M7SJR8"/>
<evidence type="ECO:0000313" key="6">
    <source>
        <dbReference type="EMBL" id="RNA36021.1"/>
    </source>
</evidence>
<feature type="coiled-coil region" evidence="4">
    <location>
        <begin position="103"/>
        <end position="130"/>
    </location>
</feature>
<gene>
    <name evidence="6" type="ORF">BpHYR1_021581</name>
</gene>
<accession>A0A3M7SJR8</accession>
<dbReference type="PANTHER" id="PTHR12197">
    <property type="entry name" value="HISTONE-LYSINE N-METHYLTRANSFERASE SMYD"/>
    <property type="match status" value="1"/>
</dbReference>
<name>A0A3M7SJR8_BRAPC</name>
<evidence type="ECO:0000259" key="5">
    <source>
        <dbReference type="PROSITE" id="PS01360"/>
    </source>
</evidence>
<dbReference type="Proteomes" id="UP000276133">
    <property type="component" value="Unassembled WGS sequence"/>
</dbReference>
<dbReference type="GO" id="GO:0032259">
    <property type="term" value="P:methylation"/>
    <property type="evidence" value="ECO:0007669"/>
    <property type="project" value="UniProtKB-KW"/>
</dbReference>
<dbReference type="PROSITE" id="PS01360">
    <property type="entry name" value="ZF_MYND_1"/>
    <property type="match status" value="1"/>
</dbReference>
<dbReference type="Gene3D" id="6.10.140.2220">
    <property type="match status" value="1"/>
</dbReference>
<dbReference type="EMBL" id="REGN01001252">
    <property type="protein sequence ID" value="RNA36021.1"/>
    <property type="molecule type" value="Genomic_DNA"/>
</dbReference>
<proteinExistence type="predicted"/>
<keyword evidence="3" id="KW-0862">Zinc</keyword>
<keyword evidence="4" id="KW-0175">Coiled coil</keyword>
<evidence type="ECO:0000256" key="4">
    <source>
        <dbReference type="SAM" id="Coils"/>
    </source>
</evidence>
<dbReference type="GO" id="GO:0008168">
    <property type="term" value="F:methyltransferase activity"/>
    <property type="evidence" value="ECO:0007669"/>
    <property type="project" value="UniProtKB-KW"/>
</dbReference>
<dbReference type="Pfam" id="PF01753">
    <property type="entry name" value="zf-MYND"/>
    <property type="match status" value="1"/>
</dbReference>
<dbReference type="AlphaFoldDB" id="A0A3M7SJR8"/>
<comment type="caution">
    <text evidence="6">The sequence shown here is derived from an EMBL/GenBank/DDBJ whole genome shotgun (WGS) entry which is preliminary data.</text>
</comment>
<dbReference type="InterPro" id="IPR002893">
    <property type="entry name" value="Znf_MYND"/>
</dbReference>
<keyword evidence="6" id="KW-0489">Methyltransferase</keyword>
<reference evidence="6 7" key="1">
    <citation type="journal article" date="2018" name="Sci. Rep.">
        <title>Genomic signatures of local adaptation to the degree of environmental predictability in rotifers.</title>
        <authorList>
            <person name="Franch-Gras L."/>
            <person name="Hahn C."/>
            <person name="Garcia-Roger E.M."/>
            <person name="Carmona M.J."/>
            <person name="Serra M."/>
            <person name="Gomez A."/>
        </authorList>
    </citation>
    <scope>NUCLEOTIDE SEQUENCE [LARGE SCALE GENOMIC DNA]</scope>
    <source>
        <strain evidence="6">HYR1</strain>
    </source>
</reference>
<dbReference type="InterPro" id="IPR046341">
    <property type="entry name" value="SET_dom_sf"/>
</dbReference>
<evidence type="ECO:0000256" key="1">
    <source>
        <dbReference type="ARBA" id="ARBA00022723"/>
    </source>
</evidence>
<dbReference type="InterPro" id="IPR050869">
    <property type="entry name" value="H3K4_H4K5_MeTrfase"/>
</dbReference>
<sequence length="260" mass="30761">MIYKEGEIIFESAPFCTSLNYEKKGRYCDYCFKERNKLFECQNCHLMFYCNRNCEEFNSIHKFECRAFSEISKHQYPNERLQNASIILFLRILIKIKLDDSVIGEEIDQFNNLSDEFDKLKNDKEKIEKMTLFINNIELIMGSQFISKFTSDEIISNFGKMVLHQFEIKDQNIAIGMGIYLKPSKNLKHSCEPNSKVFFNGNKLYVKAERLILNNEDPTISFCDLKLSDSERKKFLKTHFYFECNCPRCSGINKEQVIFF</sequence>